<evidence type="ECO:0000256" key="1">
    <source>
        <dbReference type="SAM" id="Phobius"/>
    </source>
</evidence>
<keyword evidence="1" id="KW-0472">Membrane</keyword>
<accession>A0ABD3PTT6</accession>
<name>A0ABD3PTT6_9STRA</name>
<dbReference type="Pfam" id="PF06522">
    <property type="entry name" value="B12D"/>
    <property type="match status" value="1"/>
</dbReference>
<dbReference type="AlphaFoldDB" id="A0ABD3PTT6"/>
<keyword evidence="3" id="KW-1185">Reference proteome</keyword>
<protein>
    <submittedName>
        <fullName evidence="2">Uncharacterized protein</fullName>
    </submittedName>
</protein>
<evidence type="ECO:0000313" key="2">
    <source>
        <dbReference type="EMBL" id="KAL3791397.1"/>
    </source>
</evidence>
<dbReference type="InterPro" id="IPR010530">
    <property type="entry name" value="B12D"/>
</dbReference>
<keyword evidence="1" id="KW-0812">Transmembrane</keyword>
<evidence type="ECO:0000313" key="3">
    <source>
        <dbReference type="Proteomes" id="UP001530400"/>
    </source>
</evidence>
<dbReference type="Proteomes" id="UP001530400">
    <property type="component" value="Unassembled WGS sequence"/>
</dbReference>
<reference evidence="2 3" key="1">
    <citation type="submission" date="2024-10" db="EMBL/GenBank/DDBJ databases">
        <title>Updated reference genomes for cyclostephanoid diatoms.</title>
        <authorList>
            <person name="Roberts W.R."/>
            <person name="Alverson A.J."/>
        </authorList>
    </citation>
    <scope>NUCLEOTIDE SEQUENCE [LARGE SCALE GENOMIC DNA]</scope>
    <source>
        <strain evidence="2 3">AJA010-31</strain>
    </source>
</reference>
<dbReference type="EMBL" id="JALLPJ020000466">
    <property type="protein sequence ID" value="KAL3791397.1"/>
    <property type="molecule type" value="Genomic_DNA"/>
</dbReference>
<proteinExistence type="predicted"/>
<comment type="caution">
    <text evidence="2">The sequence shown here is derived from an EMBL/GenBank/DDBJ whole genome shotgun (WGS) entry which is preliminary data.</text>
</comment>
<feature type="transmembrane region" description="Helical" evidence="1">
    <location>
        <begin position="65"/>
        <end position="89"/>
    </location>
</feature>
<organism evidence="2 3">
    <name type="scientific">Cyclotella atomus</name>
    <dbReference type="NCBI Taxonomy" id="382360"/>
    <lineage>
        <taxon>Eukaryota</taxon>
        <taxon>Sar</taxon>
        <taxon>Stramenopiles</taxon>
        <taxon>Ochrophyta</taxon>
        <taxon>Bacillariophyta</taxon>
        <taxon>Coscinodiscophyceae</taxon>
        <taxon>Thalassiosirophycidae</taxon>
        <taxon>Stephanodiscales</taxon>
        <taxon>Stephanodiscaceae</taxon>
        <taxon>Cyclotella</taxon>
    </lineage>
</organism>
<keyword evidence="1" id="KW-1133">Transmembrane helix</keyword>
<sequence>MNSLIARSFCRKAQPAIRSFSSSGGSIPTTSTVQSGSYKVVGLDHLSTPEMNAQYRTKYWLSDPACYPIMIILGGAVSMCAGFGLHFFFTSPDVQITPGRRNKMIRDWK</sequence>
<gene>
    <name evidence="2" type="ORF">ACHAWO_005021</name>
</gene>